<gene>
    <name evidence="3" type="ORF">BJX66DRAFT_344311</name>
</gene>
<proteinExistence type="predicted"/>
<comment type="caution">
    <text evidence="3">The sequence shown here is derived from an EMBL/GenBank/DDBJ whole genome shotgun (WGS) entry which is preliminary data.</text>
</comment>
<dbReference type="Gene3D" id="1.25.40.10">
    <property type="entry name" value="Tetratricopeptide repeat domain"/>
    <property type="match status" value="1"/>
</dbReference>
<name>A0ABR4FLN6_9EURO</name>
<evidence type="ECO:0000259" key="2">
    <source>
        <dbReference type="PROSITE" id="PS50280"/>
    </source>
</evidence>
<dbReference type="PROSITE" id="PS50005">
    <property type="entry name" value="TPR"/>
    <property type="match status" value="1"/>
</dbReference>
<dbReference type="InterPro" id="IPR046341">
    <property type="entry name" value="SET_dom_sf"/>
</dbReference>
<dbReference type="SMART" id="SM00028">
    <property type="entry name" value="TPR"/>
    <property type="match status" value="4"/>
</dbReference>
<dbReference type="InterPro" id="IPR011990">
    <property type="entry name" value="TPR-like_helical_dom_sf"/>
</dbReference>
<dbReference type="Proteomes" id="UP001610563">
    <property type="component" value="Unassembled WGS sequence"/>
</dbReference>
<dbReference type="Pfam" id="PF00856">
    <property type="entry name" value="SET"/>
    <property type="match status" value="1"/>
</dbReference>
<organism evidence="3 4">
    <name type="scientific">Aspergillus keveii</name>
    <dbReference type="NCBI Taxonomy" id="714993"/>
    <lineage>
        <taxon>Eukaryota</taxon>
        <taxon>Fungi</taxon>
        <taxon>Dikarya</taxon>
        <taxon>Ascomycota</taxon>
        <taxon>Pezizomycotina</taxon>
        <taxon>Eurotiomycetes</taxon>
        <taxon>Eurotiomycetidae</taxon>
        <taxon>Eurotiales</taxon>
        <taxon>Aspergillaceae</taxon>
        <taxon>Aspergillus</taxon>
        <taxon>Aspergillus subgen. Nidulantes</taxon>
    </lineage>
</organism>
<dbReference type="PROSITE" id="PS50280">
    <property type="entry name" value="SET"/>
    <property type="match status" value="1"/>
</dbReference>
<feature type="repeat" description="TPR" evidence="1">
    <location>
        <begin position="200"/>
        <end position="233"/>
    </location>
</feature>
<dbReference type="PANTHER" id="PTHR47643:SF2">
    <property type="entry name" value="TPR DOMAIN PROTEIN (AFU_ORTHOLOGUE AFUA_5G12710)"/>
    <property type="match status" value="1"/>
</dbReference>
<dbReference type="SUPFAM" id="SSF48452">
    <property type="entry name" value="TPR-like"/>
    <property type="match status" value="1"/>
</dbReference>
<evidence type="ECO:0000313" key="4">
    <source>
        <dbReference type="Proteomes" id="UP001610563"/>
    </source>
</evidence>
<dbReference type="EMBL" id="JBFTWV010000192">
    <property type="protein sequence ID" value="KAL2784150.1"/>
    <property type="molecule type" value="Genomic_DNA"/>
</dbReference>
<protein>
    <recommendedName>
        <fullName evidence="2">SET domain-containing protein</fullName>
    </recommendedName>
</protein>
<evidence type="ECO:0000256" key="1">
    <source>
        <dbReference type="PROSITE-ProRule" id="PRU00339"/>
    </source>
</evidence>
<keyword evidence="4" id="KW-1185">Reference proteome</keyword>
<dbReference type="InterPro" id="IPR001214">
    <property type="entry name" value="SET_dom"/>
</dbReference>
<sequence>MDTHDVSQAPEYLQHLLKQKRILQNAQLHKGKALEPTKSRDEIIMEFMFRRMMSSNKLANRHEIHSSFVPPAYPPSVAALSTLKRVLIRDLTLETHHRGFYILLRAVTPTDRMTAVMAVVEDERGDVLVLQLYNQEKELSTDGRLVEGTAILVKEPYLKIMADENYGIRVDHLSDIRFLPSHDPLVPLSWGGRRGVDPTASYCKTKGNDHFNKGQYYLAIDCYSKALNTSPTTDEALIIRLNRALTYLKTHQFDAALYDLETVLSDQESSEKALFRKSQALYHLAKFEESCKVHQALFATFPNNATAKLEFNRATARLAEQRTGKYPFKYLQREAKKRPPPLLDRGTYIGPVSVRPTESRGRGLFTTEAVRAGDLLFCEKAFAHAFHDGVSGASGSLSILMNPETNTITMGTQADLIALIAQKLYKNPSLRSMFTDLYYGSYHPVDVAEVDGTPVLSHRAYNVTQLLRLLPLLRESHLRTMKDAESQSEPTENNKFHSCGVWPLASYINHSCFSNVRRSFIGDMMIVRATQDLPANTELFFWYKQPSDSTSKAKQPNLKHWGFKCNCVICQDSTETEESVLMKRRRLTADLVNALQALSKSRKPKSAFARIEELISKLEETYRKPAVQVPRLGIWKAYLSLAEAHAAWGVLEKTVEFALKTLESLGYVLEGGGVPHTSGAPLHVMKWGLMMDGLVRCWMILCRAYCDVAPELASQAEDYARITYRMCVGEDETFEDTYSRFSKRTDGLLGGVE</sequence>
<accession>A0ABR4FLN6</accession>
<keyword evidence="1" id="KW-0802">TPR repeat</keyword>
<dbReference type="Gene3D" id="2.170.270.10">
    <property type="entry name" value="SET domain"/>
    <property type="match status" value="1"/>
</dbReference>
<dbReference type="SUPFAM" id="SSF82199">
    <property type="entry name" value="SET domain"/>
    <property type="match status" value="1"/>
</dbReference>
<dbReference type="SMART" id="SM00317">
    <property type="entry name" value="SET"/>
    <property type="match status" value="1"/>
</dbReference>
<dbReference type="PANTHER" id="PTHR47643">
    <property type="entry name" value="TPR DOMAIN PROTEIN (AFU_ORTHOLOGUE AFUA_5G12710)"/>
    <property type="match status" value="1"/>
</dbReference>
<dbReference type="InterPro" id="IPR053209">
    <property type="entry name" value="Gramillin-biosynth_MTr"/>
</dbReference>
<feature type="domain" description="SET" evidence="2">
    <location>
        <begin position="350"/>
        <end position="544"/>
    </location>
</feature>
<dbReference type="InterPro" id="IPR019734">
    <property type="entry name" value="TPR_rpt"/>
</dbReference>
<reference evidence="3 4" key="1">
    <citation type="submission" date="2024-07" db="EMBL/GenBank/DDBJ databases">
        <title>Section-level genome sequencing and comparative genomics of Aspergillus sections Usti and Cavernicolus.</title>
        <authorList>
            <consortium name="Lawrence Berkeley National Laboratory"/>
            <person name="Nybo J.L."/>
            <person name="Vesth T.C."/>
            <person name="Theobald S."/>
            <person name="Frisvad J.C."/>
            <person name="Larsen T.O."/>
            <person name="Kjaerboelling I."/>
            <person name="Rothschild-Mancinelli K."/>
            <person name="Lyhne E.K."/>
            <person name="Kogle M.E."/>
            <person name="Barry K."/>
            <person name="Clum A."/>
            <person name="Na H."/>
            <person name="Ledsgaard L."/>
            <person name="Lin J."/>
            <person name="Lipzen A."/>
            <person name="Kuo A."/>
            <person name="Riley R."/>
            <person name="Mondo S."/>
            <person name="Labutti K."/>
            <person name="Haridas S."/>
            <person name="Pangalinan J."/>
            <person name="Salamov A.A."/>
            <person name="Simmons B.A."/>
            <person name="Magnuson J.K."/>
            <person name="Chen J."/>
            <person name="Drula E."/>
            <person name="Henrissat B."/>
            <person name="Wiebenga A."/>
            <person name="Lubbers R.J."/>
            <person name="Gomes A.C."/>
            <person name="Makela M.R."/>
            <person name="Stajich J."/>
            <person name="Grigoriev I.V."/>
            <person name="Mortensen U.H."/>
            <person name="De Vries R.P."/>
            <person name="Baker S.E."/>
            <person name="Andersen M.R."/>
        </authorList>
    </citation>
    <scope>NUCLEOTIDE SEQUENCE [LARGE SCALE GENOMIC DNA]</scope>
    <source>
        <strain evidence="3 4">CBS 209.92</strain>
    </source>
</reference>
<evidence type="ECO:0000313" key="3">
    <source>
        <dbReference type="EMBL" id="KAL2784150.1"/>
    </source>
</evidence>